<evidence type="ECO:0000313" key="2">
    <source>
        <dbReference type="EMBL" id="VEU35615.1"/>
    </source>
</evidence>
<reference evidence="2 3" key="1">
    <citation type="submission" date="2019-01" db="EMBL/GenBank/DDBJ databases">
        <authorList>
            <person name="Ferrante I. M."/>
        </authorList>
    </citation>
    <scope>NUCLEOTIDE SEQUENCE [LARGE SCALE GENOMIC DNA]</scope>
    <source>
        <strain evidence="2 3">B856</strain>
    </source>
</reference>
<keyword evidence="3" id="KW-1185">Reference proteome</keyword>
<evidence type="ECO:0000313" key="3">
    <source>
        <dbReference type="Proteomes" id="UP000291116"/>
    </source>
</evidence>
<feature type="compositionally biased region" description="Basic and acidic residues" evidence="1">
    <location>
        <begin position="42"/>
        <end position="55"/>
    </location>
</feature>
<accession>A0A448Z0T8</accession>
<name>A0A448Z0T8_9STRA</name>
<protein>
    <submittedName>
        <fullName evidence="2">Uncharacterized protein</fullName>
    </submittedName>
</protein>
<sequence>MIISVHLDVVFLVSVFVCKPIEIDSPILVILTLRKAFCSREEQQQQGCDDRVERRTKMRSGTRKPLSEPIRATLLRLMLTVPYNDHYRTHNFLRNHDEASRR</sequence>
<organism evidence="2 3">
    <name type="scientific">Pseudo-nitzschia multistriata</name>
    <dbReference type="NCBI Taxonomy" id="183589"/>
    <lineage>
        <taxon>Eukaryota</taxon>
        <taxon>Sar</taxon>
        <taxon>Stramenopiles</taxon>
        <taxon>Ochrophyta</taxon>
        <taxon>Bacillariophyta</taxon>
        <taxon>Bacillariophyceae</taxon>
        <taxon>Bacillariophycidae</taxon>
        <taxon>Bacillariales</taxon>
        <taxon>Bacillariaceae</taxon>
        <taxon>Pseudo-nitzschia</taxon>
    </lineage>
</organism>
<dbReference type="EMBL" id="CAACVS010000063">
    <property type="protein sequence ID" value="VEU35615.1"/>
    <property type="molecule type" value="Genomic_DNA"/>
</dbReference>
<dbReference type="Proteomes" id="UP000291116">
    <property type="component" value="Unassembled WGS sequence"/>
</dbReference>
<dbReference type="AlphaFoldDB" id="A0A448Z0T8"/>
<evidence type="ECO:0000256" key="1">
    <source>
        <dbReference type="SAM" id="MobiDB-lite"/>
    </source>
</evidence>
<gene>
    <name evidence="2" type="ORF">PSNMU_V1.4_AUG-EV-PASAV3_0023580</name>
</gene>
<proteinExistence type="predicted"/>
<feature type="region of interest" description="Disordered" evidence="1">
    <location>
        <begin position="42"/>
        <end position="65"/>
    </location>
</feature>